<name>A0A0A5GRZ6_9BACI</name>
<dbReference type="OrthoDB" id="291892at2"/>
<keyword evidence="1" id="KW-0472">Membrane</keyword>
<dbReference type="AlphaFoldDB" id="A0A0A5GRZ6"/>
<dbReference type="EMBL" id="AVPE01000001">
    <property type="protein sequence ID" value="KGX93935.1"/>
    <property type="molecule type" value="Genomic_DNA"/>
</dbReference>
<protein>
    <recommendedName>
        <fullName evidence="2">VanZ-like domain-containing protein</fullName>
    </recommendedName>
</protein>
<dbReference type="RefSeq" id="WP_026798951.1">
    <property type="nucleotide sequence ID" value="NZ_AULI01000001.1"/>
</dbReference>
<feature type="transmembrane region" description="Helical" evidence="1">
    <location>
        <begin position="99"/>
        <end position="118"/>
    </location>
</feature>
<feature type="domain" description="VanZ-like" evidence="2">
    <location>
        <begin position="7"/>
        <end position="152"/>
    </location>
</feature>
<dbReference type="eggNOG" id="COG5652">
    <property type="taxonomic scope" value="Bacteria"/>
</dbReference>
<feature type="transmembrane region" description="Helical" evidence="1">
    <location>
        <begin position="77"/>
        <end position="94"/>
    </location>
</feature>
<dbReference type="NCBIfam" id="NF037970">
    <property type="entry name" value="vanZ_1"/>
    <property type="match status" value="1"/>
</dbReference>
<dbReference type="Pfam" id="PF04892">
    <property type="entry name" value="VanZ"/>
    <property type="match status" value="1"/>
</dbReference>
<reference evidence="3 4" key="1">
    <citation type="submission" date="2013-08" db="EMBL/GenBank/DDBJ databases">
        <authorList>
            <person name="Huang J."/>
            <person name="Wang G."/>
        </authorList>
    </citation>
    <scope>NUCLEOTIDE SEQUENCE [LARGE SCALE GENOMIC DNA]</scope>
    <source>
        <strain evidence="3 4">JSM 076056</strain>
    </source>
</reference>
<dbReference type="InterPro" id="IPR006976">
    <property type="entry name" value="VanZ-like"/>
</dbReference>
<dbReference type="PIRSF" id="PIRSF019083">
    <property type="entry name" value="UCP019083_VanZ"/>
    <property type="match status" value="1"/>
</dbReference>
<dbReference type="Proteomes" id="UP000030528">
    <property type="component" value="Unassembled WGS sequence"/>
</dbReference>
<accession>A0A0A5GRZ6</accession>
<evidence type="ECO:0000313" key="3">
    <source>
        <dbReference type="EMBL" id="KGX93935.1"/>
    </source>
</evidence>
<organism evidence="3 4">
    <name type="scientific">Pontibacillus halophilus JSM 076056 = DSM 19796</name>
    <dbReference type="NCBI Taxonomy" id="1385510"/>
    <lineage>
        <taxon>Bacteria</taxon>
        <taxon>Bacillati</taxon>
        <taxon>Bacillota</taxon>
        <taxon>Bacilli</taxon>
        <taxon>Bacillales</taxon>
        <taxon>Bacillaceae</taxon>
        <taxon>Pontibacillus</taxon>
    </lineage>
</organism>
<keyword evidence="4" id="KW-1185">Reference proteome</keyword>
<comment type="caution">
    <text evidence="3">The sequence shown here is derived from an EMBL/GenBank/DDBJ whole genome shotgun (WGS) entry which is preliminary data.</text>
</comment>
<evidence type="ECO:0000256" key="1">
    <source>
        <dbReference type="SAM" id="Phobius"/>
    </source>
</evidence>
<feature type="transmembrane region" description="Helical" evidence="1">
    <location>
        <begin position="130"/>
        <end position="153"/>
    </location>
</feature>
<keyword evidence="1" id="KW-0812">Transmembrane</keyword>
<sequence length="156" mass="17716">MRKWTYWCYPALWMLVIFYSSSTPYQDQSMKPFLSEYVNLSFLKPVLEPINFTYHHTTVSVESLGVNGVVEFIVRKGAHFVSFGLLALLLYIAVKKSGAVWSIAFVSSLTVTLMYAIFDEVHQGFTPNRTPFYGDVIIDVLGALFIIGCIVLGRKR</sequence>
<evidence type="ECO:0000259" key="2">
    <source>
        <dbReference type="Pfam" id="PF04892"/>
    </source>
</evidence>
<keyword evidence="1" id="KW-1133">Transmembrane helix</keyword>
<dbReference type="InterPro" id="IPR016747">
    <property type="entry name" value="Phosphotransbutyrylase"/>
</dbReference>
<dbReference type="STRING" id="1385510.GCA_000425205_00123"/>
<evidence type="ECO:0000313" key="4">
    <source>
        <dbReference type="Proteomes" id="UP000030528"/>
    </source>
</evidence>
<gene>
    <name evidence="3" type="ORF">N781_01785</name>
</gene>
<proteinExistence type="predicted"/>